<protein>
    <recommendedName>
        <fullName evidence="4">DNA-directed RNA polymerase III subunit</fullName>
    </recommendedName>
</protein>
<feature type="region of interest" description="Disordered" evidence="1">
    <location>
        <begin position="1"/>
        <end position="24"/>
    </location>
</feature>
<dbReference type="KEGG" id="tva:4769508"/>
<proteinExistence type="predicted"/>
<gene>
    <name evidence="2" type="ORF">TVAG_006290</name>
</gene>
<organism evidence="2 3">
    <name type="scientific">Trichomonas vaginalis (strain ATCC PRA-98 / G3)</name>
    <dbReference type="NCBI Taxonomy" id="412133"/>
    <lineage>
        <taxon>Eukaryota</taxon>
        <taxon>Metamonada</taxon>
        <taxon>Parabasalia</taxon>
        <taxon>Trichomonadida</taxon>
        <taxon>Trichomonadidae</taxon>
        <taxon>Trichomonas</taxon>
    </lineage>
</organism>
<evidence type="ECO:0000313" key="2">
    <source>
        <dbReference type="EMBL" id="EAY11554.1"/>
    </source>
</evidence>
<evidence type="ECO:0008006" key="4">
    <source>
        <dbReference type="Google" id="ProtNLM"/>
    </source>
</evidence>
<evidence type="ECO:0000256" key="1">
    <source>
        <dbReference type="SAM" id="MobiDB-lite"/>
    </source>
</evidence>
<feature type="compositionally biased region" description="Low complexity" evidence="1">
    <location>
        <begin position="162"/>
        <end position="171"/>
    </location>
</feature>
<feature type="compositionally biased region" description="Basic and acidic residues" evidence="1">
    <location>
        <begin position="1"/>
        <end position="11"/>
    </location>
</feature>
<accession>A2E736</accession>
<feature type="compositionally biased region" description="Acidic residues" evidence="1">
    <location>
        <begin position="172"/>
        <end position="189"/>
    </location>
</feature>
<dbReference type="Proteomes" id="UP000001542">
    <property type="component" value="Unassembled WGS sequence"/>
</dbReference>
<feature type="region of interest" description="Disordered" evidence="1">
    <location>
        <begin position="133"/>
        <end position="189"/>
    </location>
</feature>
<dbReference type="RefSeq" id="XP_001323777.1">
    <property type="nucleotide sequence ID" value="XM_001323742.1"/>
</dbReference>
<reference evidence="2" key="2">
    <citation type="journal article" date="2007" name="Science">
        <title>Draft genome sequence of the sexually transmitted pathogen Trichomonas vaginalis.</title>
        <authorList>
            <person name="Carlton J.M."/>
            <person name="Hirt R.P."/>
            <person name="Silva J.C."/>
            <person name="Delcher A.L."/>
            <person name="Schatz M."/>
            <person name="Zhao Q."/>
            <person name="Wortman J.R."/>
            <person name="Bidwell S.L."/>
            <person name="Alsmark U.C.M."/>
            <person name="Besteiro S."/>
            <person name="Sicheritz-Ponten T."/>
            <person name="Noel C.J."/>
            <person name="Dacks J.B."/>
            <person name="Foster P.G."/>
            <person name="Simillion C."/>
            <person name="Van de Peer Y."/>
            <person name="Miranda-Saavedra D."/>
            <person name="Barton G.J."/>
            <person name="Westrop G.D."/>
            <person name="Mueller S."/>
            <person name="Dessi D."/>
            <person name="Fiori P.L."/>
            <person name="Ren Q."/>
            <person name="Paulsen I."/>
            <person name="Zhang H."/>
            <person name="Bastida-Corcuera F.D."/>
            <person name="Simoes-Barbosa A."/>
            <person name="Brown M.T."/>
            <person name="Hayes R.D."/>
            <person name="Mukherjee M."/>
            <person name="Okumura C.Y."/>
            <person name="Schneider R."/>
            <person name="Smith A.J."/>
            <person name="Vanacova S."/>
            <person name="Villalvazo M."/>
            <person name="Haas B.J."/>
            <person name="Pertea M."/>
            <person name="Feldblyum T.V."/>
            <person name="Utterback T.R."/>
            <person name="Shu C.L."/>
            <person name="Osoegawa K."/>
            <person name="de Jong P.J."/>
            <person name="Hrdy I."/>
            <person name="Horvathova L."/>
            <person name="Zubacova Z."/>
            <person name="Dolezal P."/>
            <person name="Malik S.B."/>
            <person name="Logsdon J.M. Jr."/>
            <person name="Henze K."/>
            <person name="Gupta A."/>
            <person name="Wang C.C."/>
            <person name="Dunne R.L."/>
            <person name="Upcroft J.A."/>
            <person name="Upcroft P."/>
            <person name="White O."/>
            <person name="Salzberg S.L."/>
            <person name="Tang P."/>
            <person name="Chiu C.-H."/>
            <person name="Lee Y.-S."/>
            <person name="Embley T.M."/>
            <person name="Coombs G.H."/>
            <person name="Mottram J.C."/>
            <person name="Tachezy J."/>
            <person name="Fraser-Liggett C.M."/>
            <person name="Johnson P.J."/>
        </authorList>
    </citation>
    <scope>NUCLEOTIDE SEQUENCE [LARGE SCALE GENOMIC DNA]</scope>
    <source>
        <strain evidence="2">G3</strain>
    </source>
</reference>
<dbReference type="InParanoid" id="A2E736"/>
<keyword evidence="3" id="KW-1185">Reference proteome</keyword>
<dbReference type="EMBL" id="DS113317">
    <property type="protein sequence ID" value="EAY11554.1"/>
    <property type="molecule type" value="Genomic_DNA"/>
</dbReference>
<dbReference type="AlphaFoldDB" id="A2E736"/>
<dbReference type="VEuPathDB" id="TrichDB:TVAG_006290"/>
<name>A2E736_TRIV3</name>
<feature type="compositionally biased region" description="Acidic residues" evidence="1">
    <location>
        <begin position="145"/>
        <end position="161"/>
    </location>
</feature>
<sequence length="189" mass="21355">MSEEKTGEQKTTEQTPKPSEEVLYPDRPIELMRLPNLARTAGAADHQFISAFRKSPFYFETSLSQQQERVLNPTRHELLKHITTDAPTFAFPACLLNPKDKIKSLEELKGQQAEVLDEDTVRLEFKNTTSITSEDVIDQAKLDSSDDDEEKSNSEDDEDMAADYAAQYGDQETGDVDDEDDDDEGDDDE</sequence>
<dbReference type="VEuPathDB" id="TrichDB:TVAGG3_0982830"/>
<reference evidence="2" key="1">
    <citation type="submission" date="2006-10" db="EMBL/GenBank/DDBJ databases">
        <authorList>
            <person name="Amadeo P."/>
            <person name="Zhao Q."/>
            <person name="Wortman J."/>
            <person name="Fraser-Liggett C."/>
            <person name="Carlton J."/>
        </authorList>
    </citation>
    <scope>NUCLEOTIDE SEQUENCE</scope>
    <source>
        <strain evidence="2">G3</strain>
    </source>
</reference>
<evidence type="ECO:0000313" key="3">
    <source>
        <dbReference type="Proteomes" id="UP000001542"/>
    </source>
</evidence>